<dbReference type="InterPro" id="IPR010181">
    <property type="entry name" value="CGCAxxGCC_motif"/>
</dbReference>
<protein>
    <submittedName>
        <fullName evidence="1">C_GCAxxG_C_C family probable redox protein</fullName>
    </submittedName>
</protein>
<dbReference type="NCBIfam" id="TIGR01909">
    <property type="entry name" value="C_GCAxxG_C_C"/>
    <property type="match status" value="1"/>
</dbReference>
<sequence length="152" mass="16691">MNTTEKKQQLAIATFQSGYNCAQSVLSTFSINFSLERDSLLKLASPFGSGIAKTQETCGAVTGALMAIGLKYGKGTNGTEEDKLISYALAQKLMTEFSRIHGCTNCKKLLNDLDMNNESEMAKIKELNLFNTNCINYIQTAVKLTDEILENN</sequence>
<keyword evidence="2" id="KW-1185">Reference proteome</keyword>
<dbReference type="STRING" id="681398.PJIAN_4810"/>
<reference evidence="2" key="2">
    <citation type="journal article" date="2017" name="Genome Announc.">
        <title>Draft genome sequence of Paludibacter jiangxiensis NM7(T), a propionate-producing fermentative bacterium.</title>
        <authorList>
            <person name="Qiu Y.-L."/>
            <person name="Tourlousse D.M."/>
            <person name="Matsuura N."/>
            <person name="Ohashi A."/>
            <person name="Sekiguchi Y."/>
        </authorList>
    </citation>
    <scope>NUCLEOTIDE SEQUENCE [LARGE SCALE GENOMIC DNA]</scope>
    <source>
        <strain evidence="2">NM7</strain>
    </source>
</reference>
<accession>A0A161LTG5</accession>
<dbReference type="EMBL" id="BDCR01000004">
    <property type="protein sequence ID" value="GAT64260.1"/>
    <property type="molecule type" value="Genomic_DNA"/>
</dbReference>
<reference evidence="2" key="1">
    <citation type="submission" date="2016-04" db="EMBL/GenBank/DDBJ databases">
        <title>Draft genome sequence of Paludibacter jiangxiensis strain NM7.</title>
        <authorList>
            <person name="Qiu Y."/>
            <person name="Matsuura N."/>
            <person name="Ohashi A."/>
            <person name="Tourlousse M.D."/>
            <person name="Sekiguchi Y."/>
        </authorList>
    </citation>
    <scope>NUCLEOTIDE SEQUENCE [LARGE SCALE GENOMIC DNA]</scope>
    <source>
        <strain evidence="2">NM7</strain>
    </source>
</reference>
<name>A0A161LTG5_9BACT</name>
<evidence type="ECO:0000313" key="1">
    <source>
        <dbReference type="EMBL" id="GAT64260.1"/>
    </source>
</evidence>
<evidence type="ECO:0000313" key="2">
    <source>
        <dbReference type="Proteomes" id="UP000076586"/>
    </source>
</evidence>
<dbReference type="Proteomes" id="UP000076586">
    <property type="component" value="Unassembled WGS sequence"/>
</dbReference>
<dbReference type="AlphaFoldDB" id="A0A161LTG5"/>
<proteinExistence type="predicted"/>
<organism evidence="1 2">
    <name type="scientific">Paludibacter jiangxiensis</name>
    <dbReference type="NCBI Taxonomy" id="681398"/>
    <lineage>
        <taxon>Bacteria</taxon>
        <taxon>Pseudomonadati</taxon>
        <taxon>Bacteroidota</taxon>
        <taxon>Bacteroidia</taxon>
        <taxon>Bacteroidales</taxon>
        <taxon>Paludibacteraceae</taxon>
        <taxon>Paludibacter</taxon>
    </lineage>
</organism>
<comment type="caution">
    <text evidence="1">The sequence shown here is derived from an EMBL/GenBank/DDBJ whole genome shotgun (WGS) entry which is preliminary data.</text>
</comment>
<dbReference type="OrthoDB" id="9791535at2"/>
<dbReference type="RefSeq" id="WP_068706193.1">
    <property type="nucleotide sequence ID" value="NZ_BDCR01000004.1"/>
</dbReference>
<dbReference type="Pfam" id="PF09719">
    <property type="entry name" value="C_GCAxxG_C_C"/>
    <property type="match status" value="1"/>
</dbReference>
<gene>
    <name evidence="1" type="ORF">PJIAN_4810</name>
</gene>